<gene>
    <name evidence="2" type="ORF">SALLE_v1c11350</name>
</gene>
<keyword evidence="3" id="KW-1185">Reference proteome</keyword>
<proteinExistence type="predicted"/>
<dbReference type="AlphaFoldDB" id="A0A345Z5C6"/>
<sequence>METTKQALILFGVENNKPKIWLSNDSDSNTAIMSLFEKLNLSIAEKQRYNKEAHKLVKGFEFKVSKCSAEIEQAQKEMAILHKKIQIQNQEIENLKKIIINNNSIKSA</sequence>
<dbReference type="RefSeq" id="WP_115558689.1">
    <property type="nucleotide sequence ID" value="NZ_CP031376.1"/>
</dbReference>
<feature type="coiled-coil region" evidence="1">
    <location>
        <begin position="64"/>
        <end position="98"/>
    </location>
</feature>
<organism evidence="2 3">
    <name type="scientific">Spiroplasma alleghenense</name>
    <dbReference type="NCBI Taxonomy" id="216931"/>
    <lineage>
        <taxon>Bacteria</taxon>
        <taxon>Bacillati</taxon>
        <taxon>Mycoplasmatota</taxon>
        <taxon>Mollicutes</taxon>
        <taxon>Entomoplasmatales</taxon>
        <taxon>Spiroplasmataceae</taxon>
        <taxon>Spiroplasma</taxon>
    </lineage>
</organism>
<protein>
    <submittedName>
        <fullName evidence="2">Uncharacterized protein</fullName>
    </submittedName>
</protein>
<keyword evidence="1" id="KW-0175">Coiled coil</keyword>
<evidence type="ECO:0000313" key="2">
    <source>
        <dbReference type="EMBL" id="AXK51805.1"/>
    </source>
</evidence>
<evidence type="ECO:0000313" key="3">
    <source>
        <dbReference type="Proteomes" id="UP000254792"/>
    </source>
</evidence>
<name>A0A345Z5C6_9MOLU</name>
<dbReference type="EMBL" id="CP031376">
    <property type="protein sequence ID" value="AXK51805.1"/>
    <property type="molecule type" value="Genomic_DNA"/>
</dbReference>
<evidence type="ECO:0000256" key="1">
    <source>
        <dbReference type="SAM" id="Coils"/>
    </source>
</evidence>
<reference evidence="2 3" key="1">
    <citation type="submission" date="2018-07" db="EMBL/GenBank/DDBJ databases">
        <title>Complete genome sequence of Spiroplasma alleghenense PLHS-1 (ATCC 51752).</title>
        <authorList>
            <person name="Chou L."/>
            <person name="Lee T.-Y."/>
            <person name="Tsai Y.-M."/>
            <person name="Kuo C.-H."/>
        </authorList>
    </citation>
    <scope>NUCLEOTIDE SEQUENCE [LARGE SCALE GENOMIC DNA]</scope>
    <source>
        <strain evidence="2 3">PLHS-1</strain>
    </source>
</reference>
<dbReference type="KEGG" id="salx:SALLE_v1c11350"/>
<accession>A0A345Z5C6</accession>
<dbReference type="Proteomes" id="UP000254792">
    <property type="component" value="Chromosome"/>
</dbReference>